<organism evidence="1">
    <name type="scientific">Chitinibacter mangrovi</name>
    <dbReference type="NCBI Taxonomy" id="3153927"/>
    <lineage>
        <taxon>Bacteria</taxon>
        <taxon>Pseudomonadati</taxon>
        <taxon>Pseudomonadota</taxon>
        <taxon>Betaproteobacteria</taxon>
        <taxon>Neisseriales</taxon>
        <taxon>Chitinibacteraceae</taxon>
        <taxon>Chitinibacter</taxon>
    </lineage>
</organism>
<dbReference type="KEGG" id="cmav:ABHF33_00425"/>
<sequence>MNAKIKRLSKRQQKRYLLREAEKVLQNLLIANKSLPSAEQLEQAVSVRYNEILIKS</sequence>
<gene>
    <name evidence="1" type="ORF">ABHF33_00425</name>
</gene>
<accession>A0AAU7FB58</accession>
<name>A0AAU7FB58_9NEIS</name>
<reference evidence="1" key="1">
    <citation type="submission" date="2024-05" db="EMBL/GenBank/DDBJ databases">
        <authorList>
            <person name="Yang L."/>
            <person name="Pan L."/>
        </authorList>
    </citation>
    <scope>NUCLEOTIDE SEQUENCE</scope>
    <source>
        <strain evidence="1">FCG-7</strain>
    </source>
</reference>
<proteinExistence type="predicted"/>
<evidence type="ECO:0000313" key="1">
    <source>
        <dbReference type="EMBL" id="XBM00783.1"/>
    </source>
</evidence>
<protein>
    <submittedName>
        <fullName evidence="1">Uncharacterized protein</fullName>
    </submittedName>
</protein>
<dbReference type="EMBL" id="CP157355">
    <property type="protein sequence ID" value="XBM00783.1"/>
    <property type="molecule type" value="Genomic_DNA"/>
</dbReference>
<dbReference type="AlphaFoldDB" id="A0AAU7FB58"/>
<dbReference type="RefSeq" id="WP_157314728.1">
    <property type="nucleotide sequence ID" value="NZ_CP157355.1"/>
</dbReference>